<dbReference type="GO" id="GO:0005524">
    <property type="term" value="F:ATP binding"/>
    <property type="evidence" value="ECO:0007669"/>
    <property type="project" value="UniProtKB-UniRule"/>
</dbReference>
<dbReference type="InterPro" id="IPR003593">
    <property type="entry name" value="AAA+_ATPase"/>
</dbReference>
<name>A0A8J7CNU9_9BACT</name>
<dbReference type="GO" id="GO:0022857">
    <property type="term" value="F:transmembrane transporter activity"/>
    <property type="evidence" value="ECO:0007669"/>
    <property type="project" value="TreeGrafter"/>
</dbReference>
<dbReference type="PROSITE" id="PS50893">
    <property type="entry name" value="ABC_TRANSPORTER_2"/>
    <property type="match status" value="1"/>
</dbReference>
<dbReference type="GO" id="GO:0016887">
    <property type="term" value="F:ATP hydrolysis activity"/>
    <property type="evidence" value="ECO:0007669"/>
    <property type="project" value="InterPro"/>
</dbReference>
<dbReference type="Pfam" id="PF00005">
    <property type="entry name" value="ABC_tran"/>
    <property type="match status" value="1"/>
</dbReference>
<protein>
    <recommendedName>
        <fullName evidence="3 11">Cell division ATP-binding protein FtsE</fullName>
    </recommendedName>
</protein>
<evidence type="ECO:0000256" key="3">
    <source>
        <dbReference type="ARBA" id="ARBA00020019"/>
    </source>
</evidence>
<dbReference type="PANTHER" id="PTHR24220">
    <property type="entry name" value="IMPORT ATP-BINDING PROTEIN"/>
    <property type="match status" value="1"/>
</dbReference>
<dbReference type="SUPFAM" id="SSF52540">
    <property type="entry name" value="P-loop containing nucleoside triphosphate hydrolases"/>
    <property type="match status" value="1"/>
</dbReference>
<accession>A0A8J7CNU9</accession>
<comment type="similarity">
    <text evidence="2 11">Belongs to the ABC transporter superfamily.</text>
</comment>
<organism evidence="13 14">
    <name type="scientific">Candidatus Sulfomarinibacter kjeldsenii</name>
    <dbReference type="NCBI Taxonomy" id="2885994"/>
    <lineage>
        <taxon>Bacteria</taxon>
        <taxon>Pseudomonadati</taxon>
        <taxon>Acidobacteriota</taxon>
        <taxon>Thermoanaerobaculia</taxon>
        <taxon>Thermoanaerobaculales</taxon>
        <taxon>Candidatus Sulfomarinibacteraceae</taxon>
        <taxon>Candidatus Sulfomarinibacter</taxon>
    </lineage>
</organism>
<keyword evidence="10 11" id="KW-0131">Cell cycle</keyword>
<dbReference type="InterPro" id="IPR017911">
    <property type="entry name" value="MacB-like_ATP-bd"/>
</dbReference>
<evidence type="ECO:0000256" key="6">
    <source>
        <dbReference type="ARBA" id="ARBA00022618"/>
    </source>
</evidence>
<feature type="domain" description="ABC transporter" evidence="12">
    <location>
        <begin position="2"/>
        <end position="222"/>
    </location>
</feature>
<dbReference type="InterPro" id="IPR005286">
    <property type="entry name" value="Cell_div_FtsE"/>
</dbReference>
<dbReference type="GO" id="GO:0005886">
    <property type="term" value="C:plasma membrane"/>
    <property type="evidence" value="ECO:0007669"/>
    <property type="project" value="UniProtKB-SubCell"/>
</dbReference>
<dbReference type="GO" id="GO:0051301">
    <property type="term" value="P:cell division"/>
    <property type="evidence" value="ECO:0007669"/>
    <property type="project" value="UniProtKB-UniRule"/>
</dbReference>
<keyword evidence="6 11" id="KW-0132">Cell division</keyword>
<evidence type="ECO:0000256" key="5">
    <source>
        <dbReference type="ARBA" id="ARBA00022475"/>
    </source>
</evidence>
<dbReference type="NCBIfam" id="TIGR02673">
    <property type="entry name" value="FtsE"/>
    <property type="match status" value="1"/>
</dbReference>
<dbReference type="PROSITE" id="PS00211">
    <property type="entry name" value="ABC_TRANSPORTER_1"/>
    <property type="match status" value="1"/>
</dbReference>
<sequence length="222" mass="24959">MIRLRSVSKEYERRTILDALDLQVDAGEFVFLTGPSGAGKTTLLRMLYAAEHPTEGEVWVAGRRIDEMVRAQLPLLRRKIGVIFQDFKLLRRKTVLENITFVLRIHGIAPREAHRRSMKVLRRLGLQNRQAAFPDALSGGEQQRVAIARALAYQPRLILADEPTGNLDADLASELLSLLCDINYQGATVLVATHDHAILESIPARTLVLHQGQIHYDGMWPP</sequence>
<dbReference type="CDD" id="cd03255">
    <property type="entry name" value="ABC_MJ0796_LolCDE_FtsE"/>
    <property type="match status" value="1"/>
</dbReference>
<evidence type="ECO:0000256" key="11">
    <source>
        <dbReference type="RuleBase" id="RU365094"/>
    </source>
</evidence>
<evidence type="ECO:0000259" key="12">
    <source>
        <dbReference type="PROSITE" id="PS50893"/>
    </source>
</evidence>
<gene>
    <name evidence="11 13" type="primary">ftsE</name>
    <name evidence="13" type="ORF">IFJ97_07435</name>
</gene>
<evidence type="ECO:0000256" key="9">
    <source>
        <dbReference type="ARBA" id="ARBA00023136"/>
    </source>
</evidence>
<keyword evidence="5 11" id="KW-1003">Cell membrane</keyword>
<dbReference type="Proteomes" id="UP000598633">
    <property type="component" value="Unassembled WGS sequence"/>
</dbReference>
<dbReference type="PANTHER" id="PTHR24220:SF470">
    <property type="entry name" value="CELL DIVISION ATP-BINDING PROTEIN FTSE"/>
    <property type="match status" value="1"/>
</dbReference>
<dbReference type="Gene3D" id="3.40.50.300">
    <property type="entry name" value="P-loop containing nucleotide triphosphate hydrolases"/>
    <property type="match status" value="1"/>
</dbReference>
<dbReference type="InterPro" id="IPR027417">
    <property type="entry name" value="P-loop_NTPase"/>
</dbReference>
<comment type="function">
    <text evidence="1">Part of the ABC transporter FtsEX involved in cellular division. Important for assembly or stability of the septal ring.</text>
</comment>
<keyword evidence="8 11" id="KW-0067">ATP-binding</keyword>
<dbReference type="AlphaFoldDB" id="A0A8J7CNU9"/>
<evidence type="ECO:0000313" key="14">
    <source>
        <dbReference type="Proteomes" id="UP000598633"/>
    </source>
</evidence>
<comment type="subcellular location">
    <subcellularLocation>
        <location evidence="11">Cell membrane</location>
        <topology evidence="11">Peripheral membrane protein</topology>
        <orientation evidence="11">Cytoplasmic side</orientation>
    </subcellularLocation>
</comment>
<evidence type="ECO:0000256" key="4">
    <source>
        <dbReference type="ARBA" id="ARBA00022448"/>
    </source>
</evidence>
<evidence type="ECO:0000256" key="2">
    <source>
        <dbReference type="ARBA" id="ARBA00005417"/>
    </source>
</evidence>
<evidence type="ECO:0000256" key="10">
    <source>
        <dbReference type="ARBA" id="ARBA00023306"/>
    </source>
</evidence>
<dbReference type="InterPro" id="IPR017871">
    <property type="entry name" value="ABC_transporter-like_CS"/>
</dbReference>
<reference evidence="13 14" key="1">
    <citation type="submission" date="2020-08" db="EMBL/GenBank/DDBJ databases">
        <title>Acidobacteriota in marine sediments use diverse sulfur dissimilation pathways.</title>
        <authorList>
            <person name="Wasmund K."/>
        </authorList>
    </citation>
    <scope>NUCLEOTIDE SEQUENCE [LARGE SCALE GENOMIC DNA]</scope>
    <source>
        <strain evidence="13">MAG AM3-A</strain>
    </source>
</reference>
<comment type="subunit">
    <text evidence="11">Homodimer. Forms a membrane-associated complex with FtsX.</text>
</comment>
<keyword evidence="7 11" id="KW-0547">Nucleotide-binding</keyword>
<keyword evidence="4" id="KW-0813">Transport</keyword>
<evidence type="ECO:0000313" key="13">
    <source>
        <dbReference type="EMBL" id="MBD3871173.1"/>
    </source>
</evidence>
<dbReference type="FunFam" id="3.40.50.300:FF:000056">
    <property type="entry name" value="Cell division ATP-binding protein FtsE"/>
    <property type="match status" value="1"/>
</dbReference>
<keyword evidence="9 11" id="KW-0472">Membrane</keyword>
<dbReference type="EMBL" id="JACXWA010000120">
    <property type="protein sequence ID" value="MBD3871173.1"/>
    <property type="molecule type" value="Genomic_DNA"/>
</dbReference>
<evidence type="ECO:0000256" key="7">
    <source>
        <dbReference type="ARBA" id="ARBA00022741"/>
    </source>
</evidence>
<proteinExistence type="inferred from homology"/>
<dbReference type="SMART" id="SM00382">
    <property type="entry name" value="AAA"/>
    <property type="match status" value="1"/>
</dbReference>
<dbReference type="InterPro" id="IPR003439">
    <property type="entry name" value="ABC_transporter-like_ATP-bd"/>
</dbReference>
<comment type="caution">
    <text evidence="13">The sequence shown here is derived from an EMBL/GenBank/DDBJ whole genome shotgun (WGS) entry which is preliminary data.</text>
</comment>
<dbReference type="InterPro" id="IPR015854">
    <property type="entry name" value="ABC_transpr_LolD-like"/>
</dbReference>
<evidence type="ECO:0000256" key="8">
    <source>
        <dbReference type="ARBA" id="ARBA00022840"/>
    </source>
</evidence>
<evidence type="ECO:0000256" key="1">
    <source>
        <dbReference type="ARBA" id="ARBA00002579"/>
    </source>
</evidence>